<name>A0ABV8NRT8_9SPHI</name>
<feature type="region of interest" description="Disordered" evidence="1">
    <location>
        <begin position="139"/>
        <end position="167"/>
    </location>
</feature>
<feature type="transmembrane region" description="Helical" evidence="2">
    <location>
        <begin position="46"/>
        <end position="63"/>
    </location>
</feature>
<feature type="transmembrane region" description="Helical" evidence="2">
    <location>
        <begin position="12"/>
        <end position="34"/>
    </location>
</feature>
<evidence type="ECO:0000256" key="1">
    <source>
        <dbReference type="SAM" id="MobiDB-lite"/>
    </source>
</evidence>
<keyword evidence="2" id="KW-0812">Transmembrane</keyword>
<dbReference type="Pfam" id="PF18936">
    <property type="entry name" value="DUF5684"/>
    <property type="match status" value="1"/>
</dbReference>
<dbReference type="RefSeq" id="WP_378962747.1">
    <property type="nucleotide sequence ID" value="NZ_JBHRXC010000016.1"/>
</dbReference>
<proteinExistence type="predicted"/>
<dbReference type="InterPro" id="IPR043739">
    <property type="entry name" value="DUF5684"/>
</dbReference>
<feature type="transmembrane region" description="Helical" evidence="2">
    <location>
        <begin position="99"/>
        <end position="117"/>
    </location>
</feature>
<sequence>MNEYESYESSGIAAGIGAGVIIIYLAIIVVLIVGMWKVFEKAGKPGWAAIIPIYNLIILLEIVGKPMIWILWLLIPCVNIVFMVWLYNLVSKSFGKSEGFTVGMVIFPFIFWPLLGFGSAKYLGPSAAEAQNGGFGNNPFNNPNNPFGNQNNPFNNPNDTPPTPPVV</sequence>
<evidence type="ECO:0000313" key="3">
    <source>
        <dbReference type="EMBL" id="MFC4198713.1"/>
    </source>
</evidence>
<organism evidence="3 4">
    <name type="scientific">Pedobacter jamesrossensis</name>
    <dbReference type="NCBI Taxonomy" id="1908238"/>
    <lineage>
        <taxon>Bacteria</taxon>
        <taxon>Pseudomonadati</taxon>
        <taxon>Bacteroidota</taxon>
        <taxon>Sphingobacteriia</taxon>
        <taxon>Sphingobacteriales</taxon>
        <taxon>Sphingobacteriaceae</taxon>
        <taxon>Pedobacter</taxon>
    </lineage>
</organism>
<reference evidence="4" key="1">
    <citation type="journal article" date="2019" name="Int. J. Syst. Evol. Microbiol.">
        <title>The Global Catalogue of Microorganisms (GCM) 10K type strain sequencing project: providing services to taxonomists for standard genome sequencing and annotation.</title>
        <authorList>
            <consortium name="The Broad Institute Genomics Platform"/>
            <consortium name="The Broad Institute Genome Sequencing Center for Infectious Disease"/>
            <person name="Wu L."/>
            <person name="Ma J."/>
        </authorList>
    </citation>
    <scope>NUCLEOTIDE SEQUENCE [LARGE SCALE GENOMIC DNA]</scope>
    <source>
        <strain evidence="4">CCM 8689</strain>
    </source>
</reference>
<gene>
    <name evidence="3" type="ORF">ACFOUY_18550</name>
</gene>
<comment type="caution">
    <text evidence="3">The sequence shown here is derived from an EMBL/GenBank/DDBJ whole genome shotgun (WGS) entry which is preliminary data.</text>
</comment>
<keyword evidence="4" id="KW-1185">Reference proteome</keyword>
<dbReference type="Proteomes" id="UP001595792">
    <property type="component" value="Unassembled WGS sequence"/>
</dbReference>
<keyword evidence="2" id="KW-1133">Transmembrane helix</keyword>
<dbReference type="EMBL" id="JBHSBY010000142">
    <property type="protein sequence ID" value="MFC4198713.1"/>
    <property type="molecule type" value="Genomic_DNA"/>
</dbReference>
<keyword evidence="2" id="KW-0472">Membrane</keyword>
<evidence type="ECO:0000313" key="4">
    <source>
        <dbReference type="Proteomes" id="UP001595792"/>
    </source>
</evidence>
<accession>A0ABV8NRT8</accession>
<protein>
    <submittedName>
        <fullName evidence="3">DUF5684 domain-containing protein</fullName>
    </submittedName>
</protein>
<feature type="transmembrane region" description="Helical" evidence="2">
    <location>
        <begin position="69"/>
        <end position="87"/>
    </location>
</feature>
<evidence type="ECO:0000256" key="2">
    <source>
        <dbReference type="SAM" id="Phobius"/>
    </source>
</evidence>
<feature type="compositionally biased region" description="Low complexity" evidence="1">
    <location>
        <begin position="139"/>
        <end position="158"/>
    </location>
</feature>